<dbReference type="GeneID" id="41339498"/>
<dbReference type="InterPro" id="IPR036388">
    <property type="entry name" value="WH-like_DNA-bd_sf"/>
</dbReference>
<feature type="domain" description="HTH hxlR-type" evidence="4">
    <location>
        <begin position="4"/>
        <end position="100"/>
    </location>
</feature>
<dbReference type="SUPFAM" id="SSF46785">
    <property type="entry name" value="Winged helix' DNA-binding domain"/>
    <property type="match status" value="1"/>
</dbReference>
<dbReference type="RefSeq" id="WP_012243292.1">
    <property type="nucleotide sequence ID" value="NZ_JACAOE010000002.1"/>
</dbReference>
<dbReference type="Gene3D" id="1.10.10.10">
    <property type="entry name" value="Winged helix-like DNA-binding domain superfamily/Winged helix DNA-binding domain"/>
    <property type="match status" value="1"/>
</dbReference>
<evidence type="ECO:0000313" key="5">
    <source>
        <dbReference type="EMBL" id="TRX99325.1"/>
    </source>
</evidence>
<keyword evidence="2" id="KW-0238">DNA-binding</keyword>
<dbReference type="AlphaFoldDB" id="A0A553IGJ1"/>
<sequence>MQSCSVERAVNLFGDKWKFLIIRDLMDGKMRFSELKNSIGNISQKVLTQNLRALESNGLLTRTVYPVVPPKVEYELTELGYSLKLVIDALRKWGELYAKA</sequence>
<dbReference type="CDD" id="cd00090">
    <property type="entry name" value="HTH_ARSR"/>
    <property type="match status" value="1"/>
</dbReference>
<proteinExistence type="predicted"/>
<dbReference type="Proteomes" id="UP000315938">
    <property type="component" value="Unassembled WGS sequence"/>
</dbReference>
<keyword evidence="1" id="KW-0805">Transcription regulation</keyword>
<dbReference type="GO" id="GO:0003677">
    <property type="term" value="F:DNA binding"/>
    <property type="evidence" value="ECO:0007669"/>
    <property type="project" value="UniProtKB-KW"/>
</dbReference>
<evidence type="ECO:0000256" key="3">
    <source>
        <dbReference type="ARBA" id="ARBA00023163"/>
    </source>
</evidence>
<reference evidence="5 6" key="1">
    <citation type="submission" date="2019-07" db="EMBL/GenBank/DDBJ databases">
        <title>Genome sequence of Acholeplasma laidlawii strain with increased resistance to erythromycin.</title>
        <authorList>
            <person name="Medvedeva E.S."/>
            <person name="Baranova N.B."/>
            <person name="Siniagina M.N."/>
            <person name="Mouzykantov A."/>
            <person name="Chernova O.A."/>
            <person name="Chernov V.M."/>
        </authorList>
    </citation>
    <scope>NUCLEOTIDE SEQUENCE [LARGE SCALE GENOMIC DNA]</scope>
    <source>
        <strain evidence="5 6">PG8REry</strain>
    </source>
</reference>
<dbReference type="InterPro" id="IPR036390">
    <property type="entry name" value="WH_DNA-bd_sf"/>
</dbReference>
<evidence type="ECO:0000256" key="2">
    <source>
        <dbReference type="ARBA" id="ARBA00023125"/>
    </source>
</evidence>
<dbReference type="EMBL" id="VKID01000002">
    <property type="protein sequence ID" value="TRX99325.1"/>
    <property type="molecule type" value="Genomic_DNA"/>
</dbReference>
<dbReference type="PANTHER" id="PTHR33204:SF18">
    <property type="entry name" value="TRANSCRIPTIONAL REGULATORY PROTEIN"/>
    <property type="match status" value="1"/>
</dbReference>
<keyword evidence="3" id="KW-0804">Transcription</keyword>
<dbReference type="InterPro" id="IPR011991">
    <property type="entry name" value="ArsR-like_HTH"/>
</dbReference>
<organism evidence="5 6">
    <name type="scientific">Acholeplasma laidlawii</name>
    <dbReference type="NCBI Taxonomy" id="2148"/>
    <lineage>
        <taxon>Bacteria</taxon>
        <taxon>Bacillati</taxon>
        <taxon>Mycoplasmatota</taxon>
        <taxon>Mollicutes</taxon>
        <taxon>Acholeplasmatales</taxon>
        <taxon>Acholeplasmataceae</taxon>
        <taxon>Acholeplasma</taxon>
    </lineage>
</organism>
<accession>A0A553IGJ1</accession>
<dbReference type="InterPro" id="IPR002577">
    <property type="entry name" value="HTH_HxlR"/>
</dbReference>
<evidence type="ECO:0000313" key="6">
    <source>
        <dbReference type="Proteomes" id="UP000315938"/>
    </source>
</evidence>
<evidence type="ECO:0000256" key="1">
    <source>
        <dbReference type="ARBA" id="ARBA00023015"/>
    </source>
</evidence>
<dbReference type="PANTHER" id="PTHR33204">
    <property type="entry name" value="TRANSCRIPTIONAL REGULATOR, MARR FAMILY"/>
    <property type="match status" value="1"/>
</dbReference>
<dbReference type="Pfam" id="PF01638">
    <property type="entry name" value="HxlR"/>
    <property type="match status" value="1"/>
</dbReference>
<protein>
    <submittedName>
        <fullName evidence="5">Helix-turn-helix transcriptional regulator</fullName>
    </submittedName>
</protein>
<comment type="caution">
    <text evidence="5">The sequence shown here is derived from an EMBL/GenBank/DDBJ whole genome shotgun (WGS) entry which is preliminary data.</text>
</comment>
<dbReference type="OMA" id="VKRTVHP"/>
<name>A0A553IGJ1_ACHLA</name>
<evidence type="ECO:0000259" key="4">
    <source>
        <dbReference type="PROSITE" id="PS51118"/>
    </source>
</evidence>
<dbReference type="PROSITE" id="PS51118">
    <property type="entry name" value="HTH_HXLR"/>
    <property type="match status" value="1"/>
</dbReference>
<gene>
    <name evidence="5" type="ORF">FNV44_06390</name>
</gene>